<dbReference type="AlphaFoldDB" id="A0A8J6JP34"/>
<name>A0A8J6JP34_9FIRM</name>
<comment type="caution">
    <text evidence="1">The sequence shown here is derived from an EMBL/GenBank/DDBJ whole genome shotgun (WGS) entry which is preliminary data.</text>
</comment>
<organism evidence="1 2">
    <name type="scientific">Lawsonibacter faecis</name>
    <dbReference type="NCBI Taxonomy" id="2763052"/>
    <lineage>
        <taxon>Bacteria</taxon>
        <taxon>Bacillati</taxon>
        <taxon>Bacillota</taxon>
        <taxon>Clostridia</taxon>
        <taxon>Eubacteriales</taxon>
        <taxon>Oscillospiraceae</taxon>
        <taxon>Lawsonibacter</taxon>
    </lineage>
</organism>
<sequence length="124" mass="13649">MPIITVSYEKGQFTGDGQALLHGVREALTAAFSLPPDDVFTLLRVYEPEYVRFPKGQETSILVEVSCFSGRSAEQKERFFQLAARAVTDVGGDAEHMLAVVHDITMENWGVWGGQSAKKAFAPK</sequence>
<dbReference type="Proteomes" id="UP000607645">
    <property type="component" value="Unassembled WGS sequence"/>
</dbReference>
<dbReference type="SUPFAM" id="SSF55331">
    <property type="entry name" value="Tautomerase/MIF"/>
    <property type="match status" value="1"/>
</dbReference>
<dbReference type="Gene3D" id="3.30.429.10">
    <property type="entry name" value="Macrophage Migration Inhibitory Factor"/>
    <property type="match status" value="1"/>
</dbReference>
<gene>
    <name evidence="1" type="ORF">H8S62_17695</name>
</gene>
<dbReference type="PANTHER" id="PTHR38460">
    <property type="entry name" value="TAUTOMERASE YOLI-RELATED"/>
    <property type="match status" value="1"/>
</dbReference>
<dbReference type="Pfam" id="PF14552">
    <property type="entry name" value="Tautomerase_2"/>
    <property type="match status" value="1"/>
</dbReference>
<evidence type="ECO:0000313" key="2">
    <source>
        <dbReference type="Proteomes" id="UP000607645"/>
    </source>
</evidence>
<dbReference type="RefSeq" id="WP_186920426.1">
    <property type="nucleotide sequence ID" value="NZ_JACOPQ010000028.1"/>
</dbReference>
<reference evidence="1" key="1">
    <citation type="submission" date="2020-08" db="EMBL/GenBank/DDBJ databases">
        <title>Genome public.</title>
        <authorList>
            <person name="Liu C."/>
            <person name="Sun Q."/>
        </authorList>
    </citation>
    <scope>NUCLEOTIDE SEQUENCE</scope>
    <source>
        <strain evidence="1">NSJ-52</strain>
    </source>
</reference>
<protein>
    <submittedName>
        <fullName evidence="1">Tautomerase family protein</fullName>
    </submittedName>
</protein>
<evidence type="ECO:0000313" key="1">
    <source>
        <dbReference type="EMBL" id="MBC5738837.1"/>
    </source>
</evidence>
<dbReference type="EMBL" id="JACOPQ010000028">
    <property type="protein sequence ID" value="MBC5738837.1"/>
    <property type="molecule type" value="Genomic_DNA"/>
</dbReference>
<keyword evidence="2" id="KW-1185">Reference proteome</keyword>
<dbReference type="InterPro" id="IPR037479">
    <property type="entry name" value="Tauto_MSAD"/>
</dbReference>
<proteinExistence type="predicted"/>
<dbReference type="PANTHER" id="PTHR38460:SF1">
    <property type="entry name" value="TAUTOMERASE YOLI-RELATED"/>
    <property type="match status" value="1"/>
</dbReference>
<dbReference type="InterPro" id="IPR014347">
    <property type="entry name" value="Tautomerase/MIF_sf"/>
</dbReference>
<accession>A0A8J6JP34</accession>